<dbReference type="PANTHER" id="PTHR10264:SF19">
    <property type="entry name" value="AT06885P-RELATED"/>
    <property type="match status" value="1"/>
</dbReference>
<dbReference type="GeneID" id="119737317"/>
<evidence type="ECO:0000256" key="1">
    <source>
        <dbReference type="ARBA" id="ARBA00004370"/>
    </source>
</evidence>
<dbReference type="Gene3D" id="3.30.479.30">
    <property type="entry name" value="Band 7 domain"/>
    <property type="match status" value="1"/>
</dbReference>
<dbReference type="InterPro" id="IPR043202">
    <property type="entry name" value="Band-7_stomatin-like"/>
</dbReference>
<feature type="transmembrane region" description="Helical" evidence="5">
    <location>
        <begin position="38"/>
        <end position="60"/>
    </location>
</feature>
<keyword evidence="3 5" id="KW-0472">Membrane</keyword>
<name>A0A914AW74_PATMI</name>
<proteinExistence type="inferred from homology"/>
<dbReference type="AlphaFoldDB" id="A0A914AW74"/>
<dbReference type="Gene3D" id="6.10.250.2090">
    <property type="match status" value="1"/>
</dbReference>
<dbReference type="PROSITE" id="PS01270">
    <property type="entry name" value="BAND_7"/>
    <property type="match status" value="1"/>
</dbReference>
<dbReference type="SUPFAM" id="SSF117892">
    <property type="entry name" value="Band 7/SPFH domain"/>
    <property type="match status" value="1"/>
</dbReference>
<evidence type="ECO:0000313" key="8">
    <source>
        <dbReference type="Proteomes" id="UP000887568"/>
    </source>
</evidence>
<protein>
    <recommendedName>
        <fullName evidence="6">Band 7 domain-containing protein</fullName>
    </recommendedName>
</protein>
<sequence>MEREAGEASRGRTKSGASAQRFNVETNSEPQEMSCCTVVLWFFSILLISITFPITIWFCFKTVAEYERAILFRVGRLLPGGPKGPGLFFVIPCIDEIQVIDLRTLSFDVPPQEVLSKDSVTVTVDAVVYFRVQDPTMAVINVENYKRSTELLAATTLRNVLGTKTLAEVLSHRDEISNTLQSLLDDATDPWGVKVERVEIKDVRLPIQMQRAMAAEAEASREARAKVIAAEGEQNASRALKEAADIIAESPNALQLRYLQTLNSISAEKNSTIIFPLPIDILAGMMKR</sequence>
<dbReference type="PRINTS" id="PR00721">
    <property type="entry name" value="STOMATIN"/>
</dbReference>
<evidence type="ECO:0000259" key="6">
    <source>
        <dbReference type="SMART" id="SM00244"/>
    </source>
</evidence>
<comment type="subcellular location">
    <subcellularLocation>
        <location evidence="1">Membrane</location>
    </subcellularLocation>
</comment>
<comment type="similarity">
    <text evidence="2">Belongs to the band 7/mec-2 family.</text>
</comment>
<dbReference type="SMART" id="SM00244">
    <property type="entry name" value="PHB"/>
    <property type="match status" value="1"/>
</dbReference>
<feature type="compositionally biased region" description="Basic and acidic residues" evidence="4">
    <location>
        <begin position="1"/>
        <end position="10"/>
    </location>
</feature>
<feature type="domain" description="Band 7" evidence="6">
    <location>
        <begin position="58"/>
        <end position="217"/>
    </location>
</feature>
<organism evidence="7 8">
    <name type="scientific">Patiria miniata</name>
    <name type="common">Bat star</name>
    <name type="synonym">Asterina miniata</name>
    <dbReference type="NCBI Taxonomy" id="46514"/>
    <lineage>
        <taxon>Eukaryota</taxon>
        <taxon>Metazoa</taxon>
        <taxon>Echinodermata</taxon>
        <taxon>Eleutherozoa</taxon>
        <taxon>Asterozoa</taxon>
        <taxon>Asteroidea</taxon>
        <taxon>Valvatacea</taxon>
        <taxon>Valvatida</taxon>
        <taxon>Asterinidae</taxon>
        <taxon>Patiria</taxon>
    </lineage>
</organism>
<dbReference type="Pfam" id="PF01145">
    <property type="entry name" value="Band_7"/>
    <property type="match status" value="1"/>
</dbReference>
<dbReference type="Proteomes" id="UP000887568">
    <property type="component" value="Unplaced"/>
</dbReference>
<dbReference type="InterPro" id="IPR001107">
    <property type="entry name" value="Band_7"/>
</dbReference>
<dbReference type="EnsemblMetazoa" id="XM_038211578.1">
    <property type="protein sequence ID" value="XP_038067506.1"/>
    <property type="gene ID" value="LOC119737317"/>
</dbReference>
<dbReference type="GO" id="GO:0005886">
    <property type="term" value="C:plasma membrane"/>
    <property type="evidence" value="ECO:0007669"/>
    <property type="project" value="InterPro"/>
</dbReference>
<dbReference type="FunFam" id="3.30.479.30:FF:000002">
    <property type="entry name" value="band 7 protein AGAP004871"/>
    <property type="match status" value="1"/>
</dbReference>
<evidence type="ECO:0000313" key="7">
    <source>
        <dbReference type="EnsemblMetazoa" id="XP_038067506.1"/>
    </source>
</evidence>
<dbReference type="InterPro" id="IPR036013">
    <property type="entry name" value="Band_7/SPFH_dom_sf"/>
</dbReference>
<keyword evidence="5" id="KW-1133">Transmembrane helix</keyword>
<feature type="region of interest" description="Disordered" evidence="4">
    <location>
        <begin position="1"/>
        <end position="23"/>
    </location>
</feature>
<reference evidence="7" key="1">
    <citation type="submission" date="2022-11" db="UniProtKB">
        <authorList>
            <consortium name="EnsemblMetazoa"/>
        </authorList>
    </citation>
    <scope>IDENTIFICATION</scope>
</reference>
<evidence type="ECO:0000256" key="4">
    <source>
        <dbReference type="SAM" id="MobiDB-lite"/>
    </source>
</evidence>
<keyword evidence="8" id="KW-1185">Reference proteome</keyword>
<evidence type="ECO:0000256" key="2">
    <source>
        <dbReference type="ARBA" id="ARBA00008164"/>
    </source>
</evidence>
<dbReference type="InterPro" id="IPR001972">
    <property type="entry name" value="Stomatin_HflK_fam"/>
</dbReference>
<dbReference type="RefSeq" id="XP_038067506.1">
    <property type="nucleotide sequence ID" value="XM_038211578.1"/>
</dbReference>
<evidence type="ECO:0000256" key="3">
    <source>
        <dbReference type="ARBA" id="ARBA00023136"/>
    </source>
</evidence>
<dbReference type="OrthoDB" id="2105077at2759"/>
<accession>A0A914AW74</accession>
<dbReference type="PANTHER" id="PTHR10264">
    <property type="entry name" value="BAND 7 PROTEIN-RELATED"/>
    <property type="match status" value="1"/>
</dbReference>
<dbReference type="OMA" id="TLAHNMQ"/>
<evidence type="ECO:0000256" key="5">
    <source>
        <dbReference type="SAM" id="Phobius"/>
    </source>
</evidence>
<keyword evidence="5" id="KW-0812">Transmembrane</keyword>
<dbReference type="InterPro" id="IPR018080">
    <property type="entry name" value="Band_7/stomatin-like_CS"/>
</dbReference>